<sequence length="323" mass="36061">MSTPEERARANTRLLESSLKPKTMASYQTPIRLYEMGFGEISHSNPVTPDKLVSFIRGLTSSREIISSTVRKYTSAIRSIMMIRTGRAFSPEGDALVSRALASADRILLDKAKAKKQAAPLPQECLHALTEMHLTPGSSRDQIRSAVLVASVFMLRFDQIPPLVREDITWQSSDDGLLVSVTFHDTKTSSREERQTLCAEGIFCKKTWCIAHYLVNVCRGITTGETEHIFPMLKGSTIGRELRAFLMAEFPSKVLSWDIPNITGHSMRRSGACALLARNVPAEQVRVAGNWRSRAWEDYGLPEIKRQCRTHAAEILSSPDVAR</sequence>
<dbReference type="InterPro" id="IPR011010">
    <property type="entry name" value="DNA_brk_join_enz"/>
</dbReference>
<keyword evidence="1" id="KW-0233">DNA recombination</keyword>
<keyword evidence="3" id="KW-1185">Reference proteome</keyword>
<accession>C5LFL6</accession>
<dbReference type="OrthoDB" id="3254696at2759"/>
<evidence type="ECO:0008006" key="4">
    <source>
        <dbReference type="Google" id="ProtNLM"/>
    </source>
</evidence>
<dbReference type="GO" id="GO:0006310">
    <property type="term" value="P:DNA recombination"/>
    <property type="evidence" value="ECO:0007669"/>
    <property type="project" value="UniProtKB-KW"/>
</dbReference>
<reference evidence="2 3" key="1">
    <citation type="submission" date="2008-07" db="EMBL/GenBank/DDBJ databases">
        <authorList>
            <person name="El-Sayed N."/>
            <person name="Caler E."/>
            <person name="Inman J."/>
            <person name="Amedeo P."/>
            <person name="Hass B."/>
            <person name="Wortman J."/>
        </authorList>
    </citation>
    <scope>NUCLEOTIDE SEQUENCE [LARGE SCALE GENOMIC DNA]</scope>
    <source>
        <strain evidence="3">ATCC 50983 / TXsc</strain>
    </source>
</reference>
<dbReference type="Gene3D" id="1.10.443.10">
    <property type="entry name" value="Intergrase catalytic core"/>
    <property type="match status" value="1"/>
</dbReference>
<gene>
    <name evidence="2" type="ORF">Pmar_PMAR008044</name>
</gene>
<dbReference type="EMBL" id="GG681541">
    <property type="protein sequence ID" value="EER04490.1"/>
    <property type="molecule type" value="Genomic_DNA"/>
</dbReference>
<dbReference type="RefSeq" id="XP_002772674.1">
    <property type="nucleotide sequence ID" value="XM_002772628.1"/>
</dbReference>
<protein>
    <recommendedName>
        <fullName evidence="4">Tyr recombinase domain-containing protein</fullName>
    </recommendedName>
</protein>
<dbReference type="GeneID" id="9037348"/>
<dbReference type="OMA" id="SIMMIRT"/>
<evidence type="ECO:0000313" key="2">
    <source>
        <dbReference type="EMBL" id="EER04490.1"/>
    </source>
</evidence>
<evidence type="ECO:0000256" key="1">
    <source>
        <dbReference type="ARBA" id="ARBA00023172"/>
    </source>
</evidence>
<organism evidence="3">
    <name type="scientific">Perkinsus marinus (strain ATCC 50983 / TXsc)</name>
    <dbReference type="NCBI Taxonomy" id="423536"/>
    <lineage>
        <taxon>Eukaryota</taxon>
        <taxon>Sar</taxon>
        <taxon>Alveolata</taxon>
        <taxon>Perkinsozoa</taxon>
        <taxon>Perkinsea</taxon>
        <taxon>Perkinsida</taxon>
        <taxon>Perkinsidae</taxon>
        <taxon>Perkinsus</taxon>
    </lineage>
</organism>
<dbReference type="InParanoid" id="C5LFL6"/>
<dbReference type="SUPFAM" id="SSF56349">
    <property type="entry name" value="DNA breaking-rejoining enzymes"/>
    <property type="match status" value="1"/>
</dbReference>
<dbReference type="InterPro" id="IPR013762">
    <property type="entry name" value="Integrase-like_cat_sf"/>
</dbReference>
<dbReference type="Proteomes" id="UP000007800">
    <property type="component" value="Unassembled WGS sequence"/>
</dbReference>
<evidence type="ECO:0000313" key="3">
    <source>
        <dbReference type="Proteomes" id="UP000007800"/>
    </source>
</evidence>
<dbReference type="AlphaFoldDB" id="C5LFL6"/>
<proteinExistence type="predicted"/>
<name>C5LFL6_PERM5</name>
<dbReference type="GO" id="GO:0003677">
    <property type="term" value="F:DNA binding"/>
    <property type="evidence" value="ECO:0007669"/>
    <property type="project" value="InterPro"/>
</dbReference>
<dbReference type="GO" id="GO:0015074">
    <property type="term" value="P:DNA integration"/>
    <property type="evidence" value="ECO:0007669"/>
    <property type="project" value="InterPro"/>
</dbReference>